<dbReference type="Gene3D" id="3.90.780.10">
    <property type="entry name" value="5'-Nucleotidase, C-terminal domain"/>
    <property type="match status" value="1"/>
</dbReference>
<dbReference type="SUPFAM" id="SSF56300">
    <property type="entry name" value="Metallo-dependent phosphatases"/>
    <property type="match status" value="1"/>
</dbReference>
<name>A0A809SA45_9BACT</name>
<dbReference type="KEGG" id="npy:NPRO_16460"/>
<protein>
    <submittedName>
        <fullName evidence="8">Multifunctional 2',3'-cyclic-nucleotide 2'-phosphodiesterase/5'-nucleotidase/3'-nucleotidase</fullName>
    </submittedName>
</protein>
<dbReference type="GO" id="GO:0016788">
    <property type="term" value="F:hydrolase activity, acting on ester bonds"/>
    <property type="evidence" value="ECO:0007669"/>
    <property type="project" value="InterPro"/>
</dbReference>
<evidence type="ECO:0000313" key="8">
    <source>
        <dbReference type="EMBL" id="BBO24051.1"/>
    </source>
</evidence>
<keyword evidence="3 5" id="KW-0547">Nucleotide-binding</keyword>
<evidence type="ECO:0000256" key="1">
    <source>
        <dbReference type="ARBA" id="ARBA00022723"/>
    </source>
</evidence>
<proteinExistence type="inferred from homology"/>
<dbReference type="Gene3D" id="3.60.21.10">
    <property type="match status" value="1"/>
</dbReference>
<dbReference type="PANTHER" id="PTHR11575:SF24">
    <property type="entry name" value="5'-NUCLEOTIDASE"/>
    <property type="match status" value="1"/>
</dbReference>
<dbReference type="GO" id="GO:0046872">
    <property type="term" value="F:metal ion binding"/>
    <property type="evidence" value="ECO:0007669"/>
    <property type="project" value="UniProtKB-KW"/>
</dbReference>
<dbReference type="Proteomes" id="UP000662873">
    <property type="component" value="Chromosome"/>
</dbReference>
<dbReference type="PROSITE" id="PS00785">
    <property type="entry name" value="5_NUCLEOTIDASE_1"/>
    <property type="match status" value="1"/>
</dbReference>
<evidence type="ECO:0000256" key="3">
    <source>
        <dbReference type="ARBA" id="ARBA00022741"/>
    </source>
</evidence>
<feature type="domain" description="5'-Nucleotidase C-terminal" evidence="7">
    <location>
        <begin position="328"/>
        <end position="484"/>
    </location>
</feature>
<dbReference type="InterPro" id="IPR006146">
    <property type="entry name" value="5'-Nucleotdase_CS"/>
</dbReference>
<gene>
    <name evidence="8" type="ORF">NPRO_16460</name>
</gene>
<dbReference type="GO" id="GO:0000166">
    <property type="term" value="F:nucleotide binding"/>
    <property type="evidence" value="ECO:0007669"/>
    <property type="project" value="UniProtKB-KW"/>
</dbReference>
<feature type="domain" description="Calcineurin-like phosphoesterase" evidence="6">
    <location>
        <begin position="28"/>
        <end position="234"/>
    </location>
</feature>
<dbReference type="InterPro" id="IPR004843">
    <property type="entry name" value="Calcineurin-like_PHP"/>
</dbReference>
<keyword evidence="2" id="KW-0732">Signal</keyword>
<dbReference type="EMBL" id="AP021858">
    <property type="protein sequence ID" value="BBO24051.1"/>
    <property type="molecule type" value="Genomic_DNA"/>
</dbReference>
<evidence type="ECO:0000256" key="4">
    <source>
        <dbReference type="ARBA" id="ARBA00022801"/>
    </source>
</evidence>
<dbReference type="InterPro" id="IPR008334">
    <property type="entry name" value="5'-Nucleotdase_C"/>
</dbReference>
<dbReference type="Pfam" id="PF02872">
    <property type="entry name" value="5_nucleotid_C"/>
    <property type="match status" value="1"/>
</dbReference>
<evidence type="ECO:0000256" key="5">
    <source>
        <dbReference type="RuleBase" id="RU362119"/>
    </source>
</evidence>
<reference evidence="8" key="1">
    <citation type="journal article" name="DNA Res.">
        <title>The physiological potential of anammox bacteria as revealed by their core genome structure.</title>
        <authorList>
            <person name="Okubo T."/>
            <person name="Toyoda A."/>
            <person name="Fukuhara K."/>
            <person name="Uchiyama I."/>
            <person name="Harigaya Y."/>
            <person name="Kuroiwa M."/>
            <person name="Suzuki T."/>
            <person name="Murakami Y."/>
            <person name="Suwa Y."/>
            <person name="Takami H."/>
        </authorList>
    </citation>
    <scope>NUCLEOTIDE SEQUENCE</scope>
    <source>
        <strain evidence="8">317325-2</strain>
    </source>
</reference>
<dbReference type="AlphaFoldDB" id="A0A809SA45"/>
<dbReference type="FunFam" id="3.60.21.10:FF:000020">
    <property type="entry name" value="NT5E isoform 4"/>
    <property type="match status" value="1"/>
</dbReference>
<dbReference type="PANTHER" id="PTHR11575">
    <property type="entry name" value="5'-NUCLEOTIDASE-RELATED"/>
    <property type="match status" value="1"/>
</dbReference>
<comment type="similarity">
    <text evidence="5">Belongs to the 5'-nucleotidase family.</text>
</comment>
<dbReference type="InterPro" id="IPR006179">
    <property type="entry name" value="5_nucleotidase/apyrase"/>
</dbReference>
<dbReference type="PRINTS" id="PR01607">
    <property type="entry name" value="APYRASEFAMLY"/>
</dbReference>
<dbReference type="GO" id="GO:0009166">
    <property type="term" value="P:nucleotide catabolic process"/>
    <property type="evidence" value="ECO:0007669"/>
    <property type="project" value="InterPro"/>
</dbReference>
<dbReference type="InterPro" id="IPR029052">
    <property type="entry name" value="Metallo-depent_PP-like"/>
</dbReference>
<dbReference type="SUPFAM" id="SSF55816">
    <property type="entry name" value="5'-nucleotidase (syn. UDP-sugar hydrolase), C-terminal domain"/>
    <property type="match status" value="1"/>
</dbReference>
<dbReference type="Pfam" id="PF00149">
    <property type="entry name" value="Metallophos"/>
    <property type="match status" value="1"/>
</dbReference>
<accession>A0A809SA45</accession>
<evidence type="ECO:0000259" key="6">
    <source>
        <dbReference type="Pfam" id="PF00149"/>
    </source>
</evidence>
<organism evidence="8 9">
    <name type="scientific">Candidatus Nitrosymbiomonas proteolyticus</name>
    <dbReference type="NCBI Taxonomy" id="2608984"/>
    <lineage>
        <taxon>Bacteria</taxon>
        <taxon>Bacillati</taxon>
        <taxon>Armatimonadota</taxon>
        <taxon>Armatimonadota incertae sedis</taxon>
        <taxon>Candidatus Nitrosymbiomonas</taxon>
    </lineage>
</organism>
<dbReference type="CDD" id="cd07409">
    <property type="entry name" value="MPP_CD73_N"/>
    <property type="match status" value="1"/>
</dbReference>
<evidence type="ECO:0000259" key="7">
    <source>
        <dbReference type="Pfam" id="PF02872"/>
    </source>
</evidence>
<keyword evidence="1" id="KW-0479">Metal-binding</keyword>
<evidence type="ECO:0000256" key="2">
    <source>
        <dbReference type="ARBA" id="ARBA00022729"/>
    </source>
</evidence>
<sequence length="524" mass="55978">MKGLRLIGVFVCFVLGLALGFAQEFTLTVLHTNDMHARFEPSKVGSQMLGGYSRLATLIDRHRKSDPNAIVLNAGDTFQGTLYFNVYEGLADAAFMNYVRFDAMAAGNHEFDRGPEVFARFLDRVSFPVLAANLDVSNEPALLGKLMPSTILEVGGEKVGVVGAVTPDLPSISSPGPNVKLKPLVACVQAEIDQLAAKGIDKVIVLSHVGYSDEQQLARDLRGADMIVGGHSHSLLGSFEGFDLPKPLGPYPTVVTHSNGERVLVVQAWEWGKVLGRIQVVFDASGKVARWSGGDPIPVVESVAEDPFIASFIAALKKPIEAMQSEVVGELSSDAGFPQGTARTGENSMGNLIADAYLRAVKNSGAKAGFANGGGVRAPLEKGPVTYGQAITVVPFNNTLVLLDLTGAEIRAMLEHGVSKHPEGSGALIHPSSGTRYAADVRKPAGQRVTEVWIDGERLELQATYRVVVNSFMASGGDAHEVLKLAQGRRLDTGIVDIDALVEYLKAHRPLEAKLEGRIRVLGL</sequence>
<evidence type="ECO:0000313" key="9">
    <source>
        <dbReference type="Proteomes" id="UP000662873"/>
    </source>
</evidence>
<keyword evidence="4 5" id="KW-0378">Hydrolase</keyword>
<dbReference type="InterPro" id="IPR036907">
    <property type="entry name" value="5'-Nucleotdase_C_sf"/>
</dbReference>